<dbReference type="RefSeq" id="WP_138526472.1">
    <property type="nucleotide sequence ID" value="NZ_SWDV01000048.1"/>
</dbReference>
<dbReference type="GO" id="GO:0006355">
    <property type="term" value="P:regulation of DNA-templated transcription"/>
    <property type="evidence" value="ECO:0007669"/>
    <property type="project" value="InterPro"/>
</dbReference>
<dbReference type="SMART" id="SM00421">
    <property type="entry name" value="HTH_LUXR"/>
    <property type="match status" value="1"/>
</dbReference>
<evidence type="ECO:0000313" key="2">
    <source>
        <dbReference type="EMBL" id="TLX70628.1"/>
    </source>
</evidence>
<dbReference type="OrthoDB" id="5497412at2"/>
<feature type="domain" description="HTH luxR-type" evidence="1">
    <location>
        <begin position="324"/>
        <end position="381"/>
    </location>
</feature>
<dbReference type="Proteomes" id="UP000306635">
    <property type="component" value="Unassembled WGS sequence"/>
</dbReference>
<keyword evidence="3" id="KW-1185">Reference proteome</keyword>
<dbReference type="Gene3D" id="1.10.10.10">
    <property type="entry name" value="Winged helix-like DNA-binding domain superfamily/Winged helix DNA-binding domain"/>
    <property type="match status" value="1"/>
</dbReference>
<accession>A0A5R9QM72</accession>
<comment type="caution">
    <text evidence="2">The sequence shown here is derived from an EMBL/GenBank/DDBJ whole genome shotgun (WGS) entry which is preliminary data.</text>
</comment>
<dbReference type="InterPro" id="IPR016032">
    <property type="entry name" value="Sig_transdc_resp-reg_C-effctor"/>
</dbReference>
<gene>
    <name evidence="2" type="ORF">FAS41_27350</name>
</gene>
<protein>
    <recommendedName>
        <fullName evidence="1">HTH luxR-type domain-containing protein</fullName>
    </recommendedName>
</protein>
<dbReference type="InterPro" id="IPR000792">
    <property type="entry name" value="Tscrpt_reg_LuxR_C"/>
</dbReference>
<name>A0A5R9QM72_9PSED</name>
<dbReference type="GO" id="GO:0003677">
    <property type="term" value="F:DNA binding"/>
    <property type="evidence" value="ECO:0007669"/>
    <property type="project" value="InterPro"/>
</dbReference>
<dbReference type="AlphaFoldDB" id="A0A5R9QM72"/>
<organism evidence="2 3">
    <name type="scientific">Pseudomonas nicosulfuronedens</name>
    <dbReference type="NCBI Taxonomy" id="2571105"/>
    <lineage>
        <taxon>Bacteria</taxon>
        <taxon>Pseudomonadati</taxon>
        <taxon>Pseudomonadota</taxon>
        <taxon>Gammaproteobacteria</taxon>
        <taxon>Pseudomonadales</taxon>
        <taxon>Pseudomonadaceae</taxon>
        <taxon>Pseudomonas</taxon>
    </lineage>
</organism>
<proteinExistence type="predicted"/>
<sequence length="391" mass="42492">MISRVATPPAPQSPADGAQRVTDDALLQSLYEGPIEAAPWRGFLRALRDRLDSGYANLAFHGLAGAPQHRQAIQDADWDCGRHERPYRDTYARLDPIDYLDMQPGTLYRLDDILAQAGPEGRRFHREFLRPAGMDQLVILHVAEPGGLRAWLTLARRHPARAYEPAELALMRALAPHLSSALKVFAVLAKGSVQQSVYRDALGHYGIGSLLLDGRCEVLEIDESARRIIAEHPALGIHGNRLKLTAAADDSALQALLEDALGDESASGCHAMRVAGMTPLELLARALHSPLRHVCQSSPALVLHLRSEARVSEALDYENPLMKLLGLTATEASLALRLAQGSSLVEAAQFLGLTEQTVRTYSKQIFAKTATRGQADLVRLVLSSVARLGAG</sequence>
<reference evidence="2 3" key="1">
    <citation type="submission" date="2019-04" db="EMBL/GenBank/DDBJ databases">
        <authorList>
            <person name="Li M."/>
        </authorList>
    </citation>
    <scope>NUCLEOTIDE SEQUENCE [LARGE SCALE GENOMIC DNA]</scope>
    <source>
        <strain evidence="2 3">LAM1902</strain>
    </source>
</reference>
<dbReference type="SUPFAM" id="SSF46894">
    <property type="entry name" value="C-terminal effector domain of the bipartite response regulators"/>
    <property type="match status" value="1"/>
</dbReference>
<dbReference type="EMBL" id="SWDV01000048">
    <property type="protein sequence ID" value="TLX70628.1"/>
    <property type="molecule type" value="Genomic_DNA"/>
</dbReference>
<evidence type="ECO:0000259" key="1">
    <source>
        <dbReference type="SMART" id="SM00421"/>
    </source>
</evidence>
<evidence type="ECO:0000313" key="3">
    <source>
        <dbReference type="Proteomes" id="UP000306635"/>
    </source>
</evidence>
<dbReference type="GeneID" id="300408930"/>
<dbReference type="InterPro" id="IPR036388">
    <property type="entry name" value="WH-like_DNA-bd_sf"/>
</dbReference>